<dbReference type="Proteomes" id="UP001530315">
    <property type="component" value="Unassembled WGS sequence"/>
</dbReference>
<sequence>MKSAALHPLLALTTRHLTALTCSAAAFSPLRPCSRTSITKTWIRHTTSSTRLKSGAADESKSERDSDEISQRGNSRSVPDNIGLDIIRGSDRDISDETWGDIEGGAPSRWMVMKGLLGINIFTYILAALIIFFLGANAAFGPGWLGQGLGIEDVGTFTKVSDTLPLNVDVSGPGYLL</sequence>
<feature type="region of interest" description="Disordered" evidence="1">
    <location>
        <begin position="49"/>
        <end position="80"/>
    </location>
</feature>
<dbReference type="AlphaFoldDB" id="A0ABD3PW31"/>
<evidence type="ECO:0000256" key="3">
    <source>
        <dbReference type="SAM" id="SignalP"/>
    </source>
</evidence>
<organism evidence="4 5">
    <name type="scientific">Stephanodiscus triporus</name>
    <dbReference type="NCBI Taxonomy" id="2934178"/>
    <lineage>
        <taxon>Eukaryota</taxon>
        <taxon>Sar</taxon>
        <taxon>Stramenopiles</taxon>
        <taxon>Ochrophyta</taxon>
        <taxon>Bacillariophyta</taxon>
        <taxon>Coscinodiscophyceae</taxon>
        <taxon>Thalassiosirophycidae</taxon>
        <taxon>Stephanodiscales</taxon>
        <taxon>Stephanodiscaceae</taxon>
        <taxon>Stephanodiscus</taxon>
    </lineage>
</organism>
<proteinExistence type="predicted"/>
<evidence type="ECO:0000256" key="2">
    <source>
        <dbReference type="SAM" id="Phobius"/>
    </source>
</evidence>
<keyword evidence="3" id="KW-0732">Signal</keyword>
<protein>
    <submittedName>
        <fullName evidence="4">Uncharacterized protein</fullName>
    </submittedName>
</protein>
<gene>
    <name evidence="4" type="ORF">ACHAW5_004082</name>
</gene>
<reference evidence="4 5" key="1">
    <citation type="submission" date="2024-10" db="EMBL/GenBank/DDBJ databases">
        <title>Updated reference genomes for cyclostephanoid diatoms.</title>
        <authorList>
            <person name="Roberts W.R."/>
            <person name="Alverson A.J."/>
        </authorList>
    </citation>
    <scope>NUCLEOTIDE SEQUENCE [LARGE SCALE GENOMIC DNA]</scope>
    <source>
        <strain evidence="4 5">AJA276-08</strain>
    </source>
</reference>
<keyword evidence="2" id="KW-1133">Transmembrane helix</keyword>
<feature type="signal peptide" evidence="3">
    <location>
        <begin position="1"/>
        <end position="19"/>
    </location>
</feature>
<feature type="chain" id="PRO_5044870048" evidence="3">
    <location>
        <begin position="20"/>
        <end position="177"/>
    </location>
</feature>
<feature type="compositionally biased region" description="Basic and acidic residues" evidence="1">
    <location>
        <begin position="56"/>
        <end position="70"/>
    </location>
</feature>
<name>A0ABD3PW31_9STRA</name>
<keyword evidence="5" id="KW-1185">Reference proteome</keyword>
<dbReference type="EMBL" id="JALLAZ020000562">
    <property type="protein sequence ID" value="KAL3792207.1"/>
    <property type="molecule type" value="Genomic_DNA"/>
</dbReference>
<evidence type="ECO:0000256" key="1">
    <source>
        <dbReference type="SAM" id="MobiDB-lite"/>
    </source>
</evidence>
<comment type="caution">
    <text evidence="4">The sequence shown here is derived from an EMBL/GenBank/DDBJ whole genome shotgun (WGS) entry which is preliminary data.</text>
</comment>
<keyword evidence="2" id="KW-0472">Membrane</keyword>
<keyword evidence="2" id="KW-0812">Transmembrane</keyword>
<accession>A0ABD3PW31</accession>
<feature type="transmembrane region" description="Helical" evidence="2">
    <location>
        <begin position="121"/>
        <end position="140"/>
    </location>
</feature>
<evidence type="ECO:0000313" key="4">
    <source>
        <dbReference type="EMBL" id="KAL3792207.1"/>
    </source>
</evidence>
<evidence type="ECO:0000313" key="5">
    <source>
        <dbReference type="Proteomes" id="UP001530315"/>
    </source>
</evidence>